<accession>A0ABU7BWS9</accession>
<protein>
    <recommendedName>
        <fullName evidence="3">Secreted protein</fullName>
    </recommendedName>
</protein>
<evidence type="ECO:0000313" key="2">
    <source>
        <dbReference type="Proteomes" id="UP001345963"/>
    </source>
</evidence>
<organism evidence="1 2">
    <name type="scientific">Ataeniobius toweri</name>
    <dbReference type="NCBI Taxonomy" id="208326"/>
    <lineage>
        <taxon>Eukaryota</taxon>
        <taxon>Metazoa</taxon>
        <taxon>Chordata</taxon>
        <taxon>Craniata</taxon>
        <taxon>Vertebrata</taxon>
        <taxon>Euteleostomi</taxon>
        <taxon>Actinopterygii</taxon>
        <taxon>Neopterygii</taxon>
        <taxon>Teleostei</taxon>
        <taxon>Neoteleostei</taxon>
        <taxon>Acanthomorphata</taxon>
        <taxon>Ovalentaria</taxon>
        <taxon>Atherinomorphae</taxon>
        <taxon>Cyprinodontiformes</taxon>
        <taxon>Goodeidae</taxon>
        <taxon>Ataeniobius</taxon>
    </lineage>
</organism>
<evidence type="ECO:0008006" key="3">
    <source>
        <dbReference type="Google" id="ProtNLM"/>
    </source>
</evidence>
<gene>
    <name evidence="1" type="ORF">ATANTOWER_011908</name>
</gene>
<proteinExistence type="predicted"/>
<dbReference type="Proteomes" id="UP001345963">
    <property type="component" value="Unassembled WGS sequence"/>
</dbReference>
<reference evidence="1 2" key="1">
    <citation type="submission" date="2021-07" db="EMBL/GenBank/DDBJ databases">
        <authorList>
            <person name="Palmer J.M."/>
        </authorList>
    </citation>
    <scope>NUCLEOTIDE SEQUENCE [LARGE SCALE GENOMIC DNA]</scope>
    <source>
        <strain evidence="1 2">AT_MEX2019</strain>
        <tissue evidence="1">Muscle</tissue>
    </source>
</reference>
<keyword evidence="2" id="KW-1185">Reference proteome</keyword>
<sequence>MHSCYLNNDFRDRRRLWGLCMLFLAMSFQSDKLKCEPPFKQGIYSAQLSPNVVNHREAFAGSDSSARFVSLHSICEHELFQFFPLHSSCFAPSCHCSHQKN</sequence>
<dbReference type="EMBL" id="JAHUTI010069098">
    <property type="protein sequence ID" value="MED6254005.1"/>
    <property type="molecule type" value="Genomic_DNA"/>
</dbReference>
<name>A0ABU7BWS9_9TELE</name>
<evidence type="ECO:0000313" key="1">
    <source>
        <dbReference type="EMBL" id="MED6254005.1"/>
    </source>
</evidence>
<comment type="caution">
    <text evidence="1">The sequence shown here is derived from an EMBL/GenBank/DDBJ whole genome shotgun (WGS) entry which is preliminary data.</text>
</comment>